<name>A0A507ZNC7_9FLAO</name>
<keyword evidence="1" id="KW-0812">Transmembrane</keyword>
<sequence length="146" mass="16616">MYTAFLHLHSFWAYLVLLLIILATFNAIFGWAGKRSYAPKDFRISLFALIATHIQLLLGLILFFVSPQVRWFSGNVDMGSIMSNPTLRLYNVEHPLLMIVAVILITIGYSRHKKKLASNPKFKSLSIFYSLALLATLAMIPWAAWL</sequence>
<feature type="transmembrane region" description="Helical" evidence="1">
    <location>
        <begin position="92"/>
        <end position="110"/>
    </location>
</feature>
<keyword evidence="1" id="KW-1133">Transmembrane helix</keyword>
<feature type="transmembrane region" description="Helical" evidence="1">
    <location>
        <begin position="12"/>
        <end position="32"/>
    </location>
</feature>
<feature type="transmembrane region" description="Helical" evidence="1">
    <location>
        <begin position="44"/>
        <end position="65"/>
    </location>
</feature>
<gene>
    <name evidence="2" type="ORF">FKR84_08695</name>
</gene>
<evidence type="ECO:0000256" key="1">
    <source>
        <dbReference type="SAM" id="Phobius"/>
    </source>
</evidence>
<dbReference type="RefSeq" id="WP_141421914.1">
    <property type="nucleotide sequence ID" value="NZ_VIAR01000008.1"/>
</dbReference>
<dbReference type="EMBL" id="VIAR01000008">
    <property type="protein sequence ID" value="TQD38487.1"/>
    <property type="molecule type" value="Genomic_DNA"/>
</dbReference>
<proteinExistence type="predicted"/>
<dbReference type="Proteomes" id="UP000317169">
    <property type="component" value="Unassembled WGS sequence"/>
</dbReference>
<protein>
    <recommendedName>
        <fullName evidence="4">50S ribosomal protein L27</fullName>
    </recommendedName>
</protein>
<comment type="caution">
    <text evidence="2">The sequence shown here is derived from an EMBL/GenBank/DDBJ whole genome shotgun (WGS) entry which is preliminary data.</text>
</comment>
<dbReference type="AlphaFoldDB" id="A0A507ZNC7"/>
<dbReference type="OrthoDB" id="329514at2"/>
<keyword evidence="3" id="KW-1185">Reference proteome</keyword>
<keyword evidence="1" id="KW-0472">Membrane</keyword>
<reference evidence="2 3" key="1">
    <citation type="submission" date="2019-06" db="EMBL/GenBank/DDBJ databases">
        <title>Flavibacter putida gen. nov., sp. nov., a novel marine bacterium of the family Flavobacteriaceae isolated from coastal seawater.</title>
        <authorList>
            <person name="Feng X."/>
        </authorList>
    </citation>
    <scope>NUCLEOTIDE SEQUENCE [LARGE SCALE GENOMIC DNA]</scope>
    <source>
        <strain evidence="2 3">PLHSN227</strain>
    </source>
</reference>
<evidence type="ECO:0008006" key="4">
    <source>
        <dbReference type="Google" id="ProtNLM"/>
    </source>
</evidence>
<evidence type="ECO:0000313" key="2">
    <source>
        <dbReference type="EMBL" id="TQD38487.1"/>
    </source>
</evidence>
<accession>A0A507ZNC7</accession>
<organism evidence="2 3">
    <name type="scientific">Haloflavibacter putidus</name>
    <dbReference type="NCBI Taxonomy" id="2576776"/>
    <lineage>
        <taxon>Bacteria</taxon>
        <taxon>Pseudomonadati</taxon>
        <taxon>Bacteroidota</taxon>
        <taxon>Flavobacteriia</taxon>
        <taxon>Flavobacteriales</taxon>
        <taxon>Flavobacteriaceae</taxon>
        <taxon>Haloflavibacter</taxon>
    </lineage>
</organism>
<feature type="transmembrane region" description="Helical" evidence="1">
    <location>
        <begin position="122"/>
        <end position="145"/>
    </location>
</feature>
<evidence type="ECO:0000313" key="3">
    <source>
        <dbReference type="Proteomes" id="UP000317169"/>
    </source>
</evidence>